<dbReference type="Proteomes" id="UP000499080">
    <property type="component" value="Unassembled WGS sequence"/>
</dbReference>
<dbReference type="OrthoDB" id="6413861at2759"/>
<sequence>MSSITREPYVCCTEKFEEHYTNHIGSGIPYYESVSFQKGYGLGGIFRRLFRAALPFLVNGGKALGKEALIKGTNVVNYVLSGEEFKTSVTKKIKKLVKA</sequence>
<dbReference type="EMBL" id="BGPR01000321">
    <property type="protein sequence ID" value="GBM12924.1"/>
    <property type="molecule type" value="Genomic_DNA"/>
</dbReference>
<reference evidence="1 2" key="1">
    <citation type="journal article" date="2019" name="Sci. Rep.">
        <title>Orb-weaving spider Araneus ventricosus genome elucidates the spidroin gene catalogue.</title>
        <authorList>
            <person name="Kono N."/>
            <person name="Nakamura H."/>
            <person name="Ohtoshi R."/>
            <person name="Moran D.A.P."/>
            <person name="Shinohara A."/>
            <person name="Yoshida Y."/>
            <person name="Fujiwara M."/>
            <person name="Mori M."/>
            <person name="Tomita M."/>
            <person name="Arakawa K."/>
        </authorList>
    </citation>
    <scope>NUCLEOTIDE SEQUENCE [LARGE SCALE GENOMIC DNA]</scope>
</reference>
<dbReference type="AlphaFoldDB" id="A0A4Y2DAL1"/>
<evidence type="ECO:0000313" key="1">
    <source>
        <dbReference type="EMBL" id="GBM12924.1"/>
    </source>
</evidence>
<proteinExistence type="predicted"/>
<protein>
    <submittedName>
        <fullName evidence="1">Uncharacterized protein</fullName>
    </submittedName>
</protein>
<keyword evidence="2" id="KW-1185">Reference proteome</keyword>
<organism evidence="1 2">
    <name type="scientific">Araneus ventricosus</name>
    <name type="common">Orbweaver spider</name>
    <name type="synonym">Epeira ventricosa</name>
    <dbReference type="NCBI Taxonomy" id="182803"/>
    <lineage>
        <taxon>Eukaryota</taxon>
        <taxon>Metazoa</taxon>
        <taxon>Ecdysozoa</taxon>
        <taxon>Arthropoda</taxon>
        <taxon>Chelicerata</taxon>
        <taxon>Arachnida</taxon>
        <taxon>Araneae</taxon>
        <taxon>Araneomorphae</taxon>
        <taxon>Entelegynae</taxon>
        <taxon>Araneoidea</taxon>
        <taxon>Araneidae</taxon>
        <taxon>Araneus</taxon>
    </lineage>
</organism>
<evidence type="ECO:0000313" key="2">
    <source>
        <dbReference type="Proteomes" id="UP000499080"/>
    </source>
</evidence>
<comment type="caution">
    <text evidence="1">The sequence shown here is derived from an EMBL/GenBank/DDBJ whole genome shotgun (WGS) entry which is preliminary data.</text>
</comment>
<accession>A0A4Y2DAL1</accession>
<name>A0A4Y2DAL1_ARAVE</name>
<gene>
    <name evidence="1" type="ORF">AVEN_163987_1</name>
</gene>